<gene>
    <name evidence="1" type="ordered locus">Cycma_3253</name>
</gene>
<proteinExistence type="predicted"/>
<keyword evidence="2" id="KW-1185">Reference proteome</keyword>
<evidence type="ECO:0000313" key="1">
    <source>
        <dbReference type="EMBL" id="AEL26981.1"/>
    </source>
</evidence>
<accession>G0J7M8</accession>
<dbReference type="OrthoDB" id="1431329at2"/>
<evidence type="ECO:0008006" key="3">
    <source>
        <dbReference type="Google" id="ProtNLM"/>
    </source>
</evidence>
<evidence type="ECO:0000313" key="2">
    <source>
        <dbReference type="Proteomes" id="UP000001635"/>
    </source>
</evidence>
<reference evidence="2" key="1">
    <citation type="submission" date="2011-07" db="EMBL/GenBank/DDBJ databases">
        <title>The complete genome of Cyclobacterium marinum DSM 745.</title>
        <authorList>
            <person name="Lucas S."/>
            <person name="Han J."/>
            <person name="Lapidus A."/>
            <person name="Bruce D."/>
            <person name="Goodwin L."/>
            <person name="Pitluck S."/>
            <person name="Peters L."/>
            <person name="Kyrpides N."/>
            <person name="Mavromatis K."/>
            <person name="Ivanova N."/>
            <person name="Ovchinnikova G."/>
            <person name="Chertkov O."/>
            <person name="Detter J.C."/>
            <person name="Tapia R."/>
            <person name="Han C."/>
            <person name="Land M."/>
            <person name="Hauser L."/>
            <person name="Markowitz V."/>
            <person name="Cheng J.-F."/>
            <person name="Hugenholtz P."/>
            <person name="Woyke T."/>
            <person name="Wu D."/>
            <person name="Tindall B."/>
            <person name="Schuetze A."/>
            <person name="Brambilla E."/>
            <person name="Klenk H.-P."/>
            <person name="Eisen J.A."/>
        </authorList>
    </citation>
    <scope>NUCLEOTIDE SEQUENCE [LARGE SCALE GENOMIC DNA]</scope>
    <source>
        <strain evidence="2">ATCC 25205 / DSM 745 / LMG 13164 / NCIMB 1802</strain>
    </source>
</reference>
<name>G0J7M8_CYCMS</name>
<protein>
    <recommendedName>
        <fullName evidence="3">Lipoprotein</fullName>
    </recommendedName>
</protein>
<dbReference type="eggNOG" id="ENOG5033I40">
    <property type="taxonomic scope" value="Bacteria"/>
</dbReference>
<dbReference type="STRING" id="880070.Cycma_3253"/>
<sequence>MNIFKAFFLVTGMILSSCDDTLGTQDYLDWAQDSANGMKAEISDGRLIYTLQYQPPEMVYLMRYREDGADKTVREERLKQISTLRHYILKIGLSNGKGNFLDLASTEEEKQRLVYYLSYPFQNDIALMGSHGWQSPVLYHFERSMDMKASRTFVLGFENDENYSGMSVIRVLSPDLGINEVLLETNENHTKKPKL</sequence>
<dbReference type="RefSeq" id="WP_014021271.1">
    <property type="nucleotide sequence ID" value="NC_015914.1"/>
</dbReference>
<organism evidence="1 2">
    <name type="scientific">Cyclobacterium marinum (strain ATCC 25205 / DSM 745 / LMG 13164 / NCIMB 1802)</name>
    <name type="common">Flectobacillus marinus</name>
    <dbReference type="NCBI Taxonomy" id="880070"/>
    <lineage>
        <taxon>Bacteria</taxon>
        <taxon>Pseudomonadati</taxon>
        <taxon>Bacteroidota</taxon>
        <taxon>Cytophagia</taxon>
        <taxon>Cytophagales</taxon>
        <taxon>Cyclobacteriaceae</taxon>
        <taxon>Cyclobacterium</taxon>
    </lineage>
</organism>
<dbReference type="KEGG" id="cmr:Cycma_3253"/>
<dbReference type="HOGENOM" id="CLU_1394314_0_0_10"/>
<dbReference type="Proteomes" id="UP000001635">
    <property type="component" value="Chromosome"/>
</dbReference>
<dbReference type="AlphaFoldDB" id="G0J7M8"/>
<dbReference type="PROSITE" id="PS51257">
    <property type="entry name" value="PROKAR_LIPOPROTEIN"/>
    <property type="match status" value="1"/>
</dbReference>
<dbReference type="EMBL" id="CP002955">
    <property type="protein sequence ID" value="AEL26981.1"/>
    <property type="molecule type" value="Genomic_DNA"/>
</dbReference>